<sequence length="79" mass="8441">MPLTHEADLLGLAPGRDKPSFRVSPPACGCVSKRRLPRRVPLLLASVACVAAGPLQRHDPVLLWAAVPQQALMRVSPLA</sequence>
<dbReference type="Proteomes" id="UP001066276">
    <property type="component" value="Chromosome 6"/>
</dbReference>
<proteinExistence type="predicted"/>
<evidence type="ECO:0000313" key="1">
    <source>
        <dbReference type="EMBL" id="KAJ1141222.1"/>
    </source>
</evidence>
<dbReference type="AlphaFoldDB" id="A0AAV7QKZ5"/>
<keyword evidence="2" id="KW-1185">Reference proteome</keyword>
<dbReference type="EMBL" id="JANPWB010000010">
    <property type="protein sequence ID" value="KAJ1141222.1"/>
    <property type="molecule type" value="Genomic_DNA"/>
</dbReference>
<protein>
    <submittedName>
        <fullName evidence="1">Uncharacterized protein</fullName>
    </submittedName>
</protein>
<comment type="caution">
    <text evidence="1">The sequence shown here is derived from an EMBL/GenBank/DDBJ whole genome shotgun (WGS) entry which is preliminary data.</text>
</comment>
<name>A0AAV7QKZ5_PLEWA</name>
<accession>A0AAV7QKZ5</accession>
<organism evidence="1 2">
    <name type="scientific">Pleurodeles waltl</name>
    <name type="common">Iberian ribbed newt</name>
    <dbReference type="NCBI Taxonomy" id="8319"/>
    <lineage>
        <taxon>Eukaryota</taxon>
        <taxon>Metazoa</taxon>
        <taxon>Chordata</taxon>
        <taxon>Craniata</taxon>
        <taxon>Vertebrata</taxon>
        <taxon>Euteleostomi</taxon>
        <taxon>Amphibia</taxon>
        <taxon>Batrachia</taxon>
        <taxon>Caudata</taxon>
        <taxon>Salamandroidea</taxon>
        <taxon>Salamandridae</taxon>
        <taxon>Pleurodelinae</taxon>
        <taxon>Pleurodeles</taxon>
    </lineage>
</organism>
<reference evidence="1" key="1">
    <citation type="journal article" date="2022" name="bioRxiv">
        <title>Sequencing and chromosome-scale assembly of the giantPleurodeles waltlgenome.</title>
        <authorList>
            <person name="Brown T."/>
            <person name="Elewa A."/>
            <person name="Iarovenko S."/>
            <person name="Subramanian E."/>
            <person name="Araus A.J."/>
            <person name="Petzold A."/>
            <person name="Susuki M."/>
            <person name="Suzuki K.-i.T."/>
            <person name="Hayashi T."/>
            <person name="Toyoda A."/>
            <person name="Oliveira C."/>
            <person name="Osipova E."/>
            <person name="Leigh N.D."/>
            <person name="Simon A."/>
            <person name="Yun M.H."/>
        </authorList>
    </citation>
    <scope>NUCLEOTIDE SEQUENCE</scope>
    <source>
        <strain evidence="1">20211129_DDA</strain>
        <tissue evidence="1">Liver</tissue>
    </source>
</reference>
<gene>
    <name evidence="1" type="ORF">NDU88_007557</name>
</gene>
<evidence type="ECO:0000313" key="2">
    <source>
        <dbReference type="Proteomes" id="UP001066276"/>
    </source>
</evidence>